<organism evidence="2 3">
    <name type="scientific">Roseateles rivi</name>
    <dbReference type="NCBI Taxonomy" id="3299028"/>
    <lineage>
        <taxon>Bacteria</taxon>
        <taxon>Pseudomonadati</taxon>
        <taxon>Pseudomonadota</taxon>
        <taxon>Betaproteobacteria</taxon>
        <taxon>Burkholderiales</taxon>
        <taxon>Sphaerotilaceae</taxon>
        <taxon>Roseateles</taxon>
    </lineage>
</organism>
<dbReference type="SUPFAM" id="SSF52833">
    <property type="entry name" value="Thioredoxin-like"/>
    <property type="match status" value="1"/>
</dbReference>
<accession>A0ABW7FSK8</accession>
<gene>
    <name evidence="2" type="ORF">ACG0Z6_03555</name>
</gene>
<dbReference type="CDD" id="cd02966">
    <property type="entry name" value="TlpA_like_family"/>
    <property type="match status" value="1"/>
</dbReference>
<evidence type="ECO:0000259" key="1">
    <source>
        <dbReference type="PROSITE" id="PS51352"/>
    </source>
</evidence>
<evidence type="ECO:0000313" key="3">
    <source>
        <dbReference type="Proteomes" id="UP001606099"/>
    </source>
</evidence>
<keyword evidence="3" id="KW-1185">Reference proteome</keyword>
<dbReference type="Pfam" id="PF08534">
    <property type="entry name" value="Redoxin"/>
    <property type="match status" value="1"/>
</dbReference>
<dbReference type="PANTHER" id="PTHR42852:SF17">
    <property type="entry name" value="THIOREDOXIN-LIKE PROTEIN HI_1115"/>
    <property type="match status" value="1"/>
</dbReference>
<feature type="domain" description="Thioredoxin" evidence="1">
    <location>
        <begin position="73"/>
        <end position="212"/>
    </location>
</feature>
<dbReference type="InterPro" id="IPR036249">
    <property type="entry name" value="Thioredoxin-like_sf"/>
</dbReference>
<dbReference type="PROSITE" id="PS51352">
    <property type="entry name" value="THIOREDOXIN_2"/>
    <property type="match status" value="1"/>
</dbReference>
<sequence>MTEAELRQAMGLQGYQLRYEDAQGRPVSFDALMALLKTTGGLSIEKDADKKTAVIKQSSVDAKGKAGQIKPEVKVGQVLPAATGQTLEGQARTVPLEGAKPTLLSLYFARCPPCVAEVPELNALAQKYPDVNFLGVTFDDASTAKNFIDEHGLKIPVLVSAQPYLKQIGVSRFPSLILVDTAGRVSAAKTGGTLPGDAGGTGISDWFAQALKGLAPTARQ</sequence>
<evidence type="ECO:0000313" key="2">
    <source>
        <dbReference type="EMBL" id="MFG6447315.1"/>
    </source>
</evidence>
<dbReference type="InterPro" id="IPR013740">
    <property type="entry name" value="Redoxin"/>
</dbReference>
<proteinExistence type="predicted"/>
<dbReference type="PANTHER" id="PTHR42852">
    <property type="entry name" value="THIOL:DISULFIDE INTERCHANGE PROTEIN DSBE"/>
    <property type="match status" value="1"/>
</dbReference>
<dbReference type="Proteomes" id="UP001606099">
    <property type="component" value="Unassembled WGS sequence"/>
</dbReference>
<reference evidence="2 3" key="1">
    <citation type="submission" date="2024-08" db="EMBL/GenBank/DDBJ databases">
        <authorList>
            <person name="Lu H."/>
        </authorList>
    </citation>
    <scope>NUCLEOTIDE SEQUENCE [LARGE SCALE GENOMIC DNA]</scope>
    <source>
        <strain evidence="2 3">BYS180W</strain>
    </source>
</reference>
<dbReference type="InterPro" id="IPR013766">
    <property type="entry name" value="Thioredoxin_domain"/>
</dbReference>
<name>A0ABW7FSK8_9BURK</name>
<comment type="caution">
    <text evidence="2">The sequence shown here is derived from an EMBL/GenBank/DDBJ whole genome shotgun (WGS) entry which is preliminary data.</text>
</comment>
<protein>
    <submittedName>
        <fullName evidence="2">TlpA family protein disulfide reductase</fullName>
    </submittedName>
</protein>
<dbReference type="InterPro" id="IPR050553">
    <property type="entry name" value="Thioredoxin_ResA/DsbE_sf"/>
</dbReference>
<dbReference type="Gene3D" id="3.40.30.10">
    <property type="entry name" value="Glutaredoxin"/>
    <property type="match status" value="1"/>
</dbReference>
<dbReference type="EMBL" id="JBIGHZ010000001">
    <property type="protein sequence ID" value="MFG6447315.1"/>
    <property type="molecule type" value="Genomic_DNA"/>
</dbReference>